<protein>
    <recommendedName>
        <fullName evidence="1">DinB-like domain-containing protein</fullName>
    </recommendedName>
</protein>
<keyword evidence="3" id="KW-1185">Reference proteome</keyword>
<comment type="caution">
    <text evidence="2">The sequence shown here is derived from an EMBL/GenBank/DDBJ whole genome shotgun (WGS) entry which is preliminary data.</text>
</comment>
<dbReference type="InterPro" id="IPR034660">
    <property type="entry name" value="DinB/YfiT-like"/>
</dbReference>
<proteinExistence type="predicted"/>
<dbReference type="RefSeq" id="WP_088253739.1">
    <property type="nucleotide sequence ID" value="NZ_NIDE01000003.1"/>
</dbReference>
<dbReference type="EMBL" id="NIDE01000003">
    <property type="protein sequence ID" value="OWK44477.1"/>
    <property type="molecule type" value="Genomic_DNA"/>
</dbReference>
<accession>A0A225E7S3</accession>
<dbReference type="OrthoDB" id="9793216at2"/>
<evidence type="ECO:0000313" key="2">
    <source>
        <dbReference type="EMBL" id="OWK44477.1"/>
    </source>
</evidence>
<feature type="domain" description="DinB-like" evidence="1">
    <location>
        <begin position="26"/>
        <end position="159"/>
    </location>
</feature>
<dbReference type="InterPro" id="IPR024775">
    <property type="entry name" value="DinB-like"/>
</dbReference>
<evidence type="ECO:0000259" key="1">
    <source>
        <dbReference type="Pfam" id="PF12867"/>
    </source>
</evidence>
<dbReference type="Proteomes" id="UP000214646">
    <property type="component" value="Unassembled WGS sequence"/>
</dbReference>
<name>A0A225E7S3_9BACT</name>
<dbReference type="Gene3D" id="1.20.120.450">
    <property type="entry name" value="dinb family like domain"/>
    <property type="match status" value="1"/>
</dbReference>
<dbReference type="SUPFAM" id="SSF109854">
    <property type="entry name" value="DinB/YfiT-like putative metalloenzymes"/>
    <property type="match status" value="1"/>
</dbReference>
<dbReference type="Pfam" id="PF12867">
    <property type="entry name" value="DinB_2"/>
    <property type="match status" value="1"/>
</dbReference>
<organism evidence="2 3">
    <name type="scientific">Fimbriiglobus ruber</name>
    <dbReference type="NCBI Taxonomy" id="1908690"/>
    <lineage>
        <taxon>Bacteria</taxon>
        <taxon>Pseudomonadati</taxon>
        <taxon>Planctomycetota</taxon>
        <taxon>Planctomycetia</taxon>
        <taxon>Gemmatales</taxon>
        <taxon>Gemmataceae</taxon>
        <taxon>Fimbriiglobus</taxon>
    </lineage>
</organism>
<gene>
    <name evidence="2" type="ORF">FRUB_02409</name>
</gene>
<sequence length="173" mass="19404">MTINSYMAAMVRDDGALAPADLIAGFEQCADDLRAAVAGMTPEQILARPVLGKWSTLELVTHVADTDIYFTDRIERTIALDRPLLIGVDERPYPARLNYQAFDFAEELVLFTTLRRRTARILRLQPAEAWVRTAVHTETGLVTLRQLVLQATRHARHHLPFIAEKRAALAAQS</sequence>
<reference evidence="3" key="1">
    <citation type="submission" date="2017-06" db="EMBL/GenBank/DDBJ databases">
        <title>Genome analysis of Fimbriiglobus ruber SP5, the first member of the order Planctomycetales with confirmed chitinolytic capability.</title>
        <authorList>
            <person name="Ravin N.V."/>
            <person name="Rakitin A.L."/>
            <person name="Ivanova A.A."/>
            <person name="Beletsky A.V."/>
            <person name="Kulichevskaya I.S."/>
            <person name="Mardanov A.V."/>
            <person name="Dedysh S.N."/>
        </authorList>
    </citation>
    <scope>NUCLEOTIDE SEQUENCE [LARGE SCALE GENOMIC DNA]</scope>
    <source>
        <strain evidence="3">SP5</strain>
    </source>
</reference>
<evidence type="ECO:0000313" key="3">
    <source>
        <dbReference type="Proteomes" id="UP000214646"/>
    </source>
</evidence>
<dbReference type="AlphaFoldDB" id="A0A225E7S3"/>